<dbReference type="SUPFAM" id="SSF54862">
    <property type="entry name" value="4Fe-4S ferredoxins"/>
    <property type="match status" value="1"/>
</dbReference>
<feature type="domain" description="4Fe-4S ferredoxin-type" evidence="1">
    <location>
        <begin position="127"/>
        <end position="146"/>
    </location>
</feature>
<reference evidence="3" key="1">
    <citation type="submission" date="2016-09" db="EMBL/GenBank/DDBJ databases">
        <authorList>
            <person name="Koehorst J."/>
        </authorList>
    </citation>
    <scope>NUCLEOTIDE SEQUENCE [LARGE SCALE GENOMIC DNA]</scope>
</reference>
<evidence type="ECO:0000313" key="2">
    <source>
        <dbReference type="EMBL" id="SEH82975.1"/>
    </source>
</evidence>
<keyword evidence="3" id="KW-1185">Reference proteome</keyword>
<gene>
    <name evidence="2" type="ORF">PYTT_1058</name>
</gene>
<dbReference type="Proteomes" id="UP000176204">
    <property type="component" value="Chromosome I"/>
</dbReference>
<dbReference type="Gene3D" id="3.30.70.20">
    <property type="match status" value="1"/>
</dbReference>
<dbReference type="InterPro" id="IPR017896">
    <property type="entry name" value="4Fe4S_Fe-S-bd"/>
</dbReference>
<dbReference type="AlphaFoldDB" id="A0A1C7PD32"/>
<dbReference type="RefSeq" id="WP_067773955.1">
    <property type="nucleotide sequence ID" value="NZ_LIGX01000017.1"/>
</dbReference>
<dbReference type="OrthoDB" id="9794954at2"/>
<accession>A0A1C7PD32</accession>
<evidence type="ECO:0000313" key="3">
    <source>
        <dbReference type="Proteomes" id="UP000176204"/>
    </source>
</evidence>
<dbReference type="Pfam" id="PF00037">
    <property type="entry name" value="Fer4"/>
    <property type="match status" value="1"/>
</dbReference>
<dbReference type="EMBL" id="LT629973">
    <property type="protein sequence ID" value="SEH82975.1"/>
    <property type="molecule type" value="Genomic_DNA"/>
</dbReference>
<dbReference type="STRING" id="1679444.PYTT_1058"/>
<dbReference type="InterPro" id="IPR006311">
    <property type="entry name" value="TAT_signal"/>
</dbReference>
<dbReference type="PROSITE" id="PS51379">
    <property type="entry name" value="4FE4S_FER_2"/>
    <property type="match status" value="2"/>
</dbReference>
<name>A0A1C7PD32_9BACT</name>
<feature type="domain" description="4Fe-4S ferredoxin-type" evidence="1">
    <location>
        <begin position="39"/>
        <end position="70"/>
    </location>
</feature>
<organism evidence="2 3">
    <name type="scientific">Akkermansia glycaniphila</name>
    <dbReference type="NCBI Taxonomy" id="1679444"/>
    <lineage>
        <taxon>Bacteria</taxon>
        <taxon>Pseudomonadati</taxon>
        <taxon>Verrucomicrobiota</taxon>
        <taxon>Verrucomicrobiia</taxon>
        <taxon>Verrucomicrobiales</taxon>
        <taxon>Akkermansiaceae</taxon>
        <taxon>Akkermansia</taxon>
    </lineage>
</organism>
<dbReference type="PROSITE" id="PS51318">
    <property type="entry name" value="TAT"/>
    <property type="match status" value="1"/>
</dbReference>
<sequence length="190" mass="21271">MDEQLKRRRFLGMAARAAGAAVLGGVTWRLLEQSRTREGKWVIDNDACSACGHCETHCVHEKSAVVCRNRYEDCGMCKYCYGYEVRDDDPFSPVNTGDNNLVCKTGALQRRTVHVFDESLGVDEYRYEYAVNEELCTGCGACVKRCREHGNNTLYLVVRDDRCAGCNECSIARSCKGRSADGGKAMVWRV</sequence>
<evidence type="ECO:0000259" key="1">
    <source>
        <dbReference type="PROSITE" id="PS51379"/>
    </source>
</evidence>
<protein>
    <submittedName>
        <fullName evidence="2">4fe-4s binding domain</fullName>
    </submittedName>
</protein>
<dbReference type="KEGG" id="agl:PYTT_1058"/>
<proteinExistence type="predicted"/>